<dbReference type="AlphaFoldDB" id="Q97FM0"/>
<dbReference type="PIR" id="C97234">
    <property type="entry name" value="C97234"/>
</dbReference>
<dbReference type="GeneID" id="44999204"/>
<dbReference type="RefSeq" id="WP_010966003.1">
    <property type="nucleotide sequence ID" value="NC_003030.1"/>
</dbReference>
<reference evidence="4 5" key="1">
    <citation type="journal article" date="2001" name="J. Bacteriol.">
        <title>Genome sequence and comparative analysis of the solvent-producing bacterium Clostridium acetobutylicum.</title>
        <authorList>
            <person name="Nolling J."/>
            <person name="Breton G."/>
            <person name="Omelchenko M.V."/>
            <person name="Makarova K.S."/>
            <person name="Zeng Q."/>
            <person name="Gibson R."/>
            <person name="Lee H.M."/>
            <person name="Dubois J."/>
            <person name="Qiu D."/>
            <person name="Hitti J."/>
            <person name="Wolf Y.I."/>
            <person name="Tatusov R.L."/>
            <person name="Sabathe F."/>
            <person name="Doucette-Stamm L."/>
            <person name="Soucaille P."/>
            <person name="Daly M.J."/>
            <person name="Bennett G.N."/>
            <person name="Koonin E.V."/>
            <person name="Smith D.R."/>
        </authorList>
    </citation>
    <scope>NUCLEOTIDE SEQUENCE [LARGE SCALE GENOMIC DNA]</scope>
    <source>
        <strain evidence="5">ATCC 824 / DSM 792 / JCM 1419 / LMG 5710 / VKM B-1787</strain>
    </source>
</reference>
<dbReference type="Pfam" id="PF00201">
    <property type="entry name" value="UDPGT"/>
    <property type="match status" value="1"/>
</dbReference>
<dbReference type="GO" id="GO:0008194">
    <property type="term" value="F:UDP-glycosyltransferase activity"/>
    <property type="evidence" value="ECO:0007669"/>
    <property type="project" value="InterPro"/>
</dbReference>
<dbReference type="OrthoDB" id="6620093at2"/>
<organism evidence="4 5">
    <name type="scientific">Clostridium acetobutylicum (strain ATCC 824 / DSM 792 / JCM 1419 / IAM 19013 / LMG 5710 / NBRC 13948 / NRRL B-527 / VKM B-1787 / 2291 / W)</name>
    <dbReference type="NCBI Taxonomy" id="272562"/>
    <lineage>
        <taxon>Bacteria</taxon>
        <taxon>Bacillati</taxon>
        <taxon>Bacillota</taxon>
        <taxon>Clostridia</taxon>
        <taxon>Eubacteriales</taxon>
        <taxon>Clostridiaceae</taxon>
        <taxon>Clostridium</taxon>
    </lineage>
</organism>
<dbReference type="eggNOG" id="COG1819">
    <property type="taxonomic scope" value="Bacteria"/>
</dbReference>
<protein>
    <submittedName>
        <fullName evidence="4">Predicted glycosyl transferase from UDP-glucuronosyltransferase family</fullName>
    </submittedName>
</protein>
<dbReference type="NCBIfam" id="TIGR01426">
    <property type="entry name" value="MGT"/>
    <property type="match status" value="1"/>
</dbReference>
<dbReference type="HOGENOM" id="CLU_000537_7_1_9"/>
<dbReference type="FunFam" id="3.40.50.2000:FF:000072">
    <property type="entry name" value="Glycosyl transferase"/>
    <property type="match status" value="1"/>
</dbReference>
<dbReference type="GO" id="GO:0016758">
    <property type="term" value="F:hexosyltransferase activity"/>
    <property type="evidence" value="ECO:0007669"/>
    <property type="project" value="InterPro"/>
</dbReference>
<dbReference type="PANTHER" id="PTHR48043">
    <property type="entry name" value="EG:EG0003.4 PROTEIN-RELATED"/>
    <property type="match status" value="1"/>
</dbReference>
<evidence type="ECO:0000313" key="4">
    <source>
        <dbReference type="EMBL" id="AAK80662.1"/>
    </source>
</evidence>
<dbReference type="InterPro" id="IPR006326">
    <property type="entry name" value="UDPGT_MGT-like"/>
</dbReference>
<keyword evidence="3 4" id="KW-0808">Transferase</keyword>
<keyword evidence="2" id="KW-0328">Glycosyltransferase</keyword>
<accession>Q97FM0</accession>
<dbReference type="InterPro" id="IPR050271">
    <property type="entry name" value="UDP-glycosyltransferase"/>
</dbReference>
<dbReference type="EMBL" id="AE001437">
    <property type="protein sequence ID" value="AAK80662.1"/>
    <property type="molecule type" value="Genomic_DNA"/>
</dbReference>
<evidence type="ECO:0000256" key="3">
    <source>
        <dbReference type="ARBA" id="ARBA00022679"/>
    </source>
</evidence>
<dbReference type="PATRIC" id="fig|272562.8.peg.2905"/>
<dbReference type="PANTHER" id="PTHR48043:SF145">
    <property type="entry name" value="FI06409P-RELATED"/>
    <property type="match status" value="1"/>
</dbReference>
<evidence type="ECO:0000313" key="5">
    <source>
        <dbReference type="Proteomes" id="UP000000814"/>
    </source>
</evidence>
<dbReference type="Proteomes" id="UP000000814">
    <property type="component" value="Chromosome"/>
</dbReference>
<dbReference type="SUPFAM" id="SSF53756">
    <property type="entry name" value="UDP-Glycosyltransferase/glycogen phosphorylase"/>
    <property type="match status" value="1"/>
</dbReference>
<evidence type="ECO:0000256" key="2">
    <source>
        <dbReference type="ARBA" id="ARBA00022676"/>
    </source>
</evidence>
<name>Q97FM0_CLOAB</name>
<proteinExistence type="inferred from homology"/>
<evidence type="ECO:0000256" key="1">
    <source>
        <dbReference type="ARBA" id="ARBA00009995"/>
    </source>
</evidence>
<dbReference type="InterPro" id="IPR002213">
    <property type="entry name" value="UDP_glucos_trans"/>
</dbReference>
<dbReference type="CDD" id="cd03784">
    <property type="entry name" value="GT1_Gtf-like"/>
    <property type="match status" value="1"/>
</dbReference>
<dbReference type="CAZy" id="GT1">
    <property type="family name" value="Glycosyltransferase Family 1"/>
</dbReference>
<sequence length="407" mass="46192">MSKVLFMNFPGYGHVNPTLGLVDELVKRGEEVYYFCTDEFKESIEAAGAKFISYGERMSNFKNANKTAGNRSYADIITKIIGMTECEIEDILKKIKGMKFDYVVHCSMFCAGNIIAQILKVPSISSFAVFATRKEVMKMQYSPITEKELESNPIVSRAYSEAKSRIEKRYFVKMPAISELMACRGDLNIAYTAKEFVSNIEYYDDSFKFIGPPIYKRKENLDFPFEKLKNKKVIYISLGTVFNNTNSNLYNIFFEAFGGSDVVVVMSAYNIDTSNFNIPKNFIVRNYVPQTEILKYADAAITHAGMNSTSDLIYNKVPFVAIPIGADQLYMASRAKELGAAIVLNKDKLTAKELRESVNKVMVDASYLENIEKIRDVFREAGGYRKGAEEIFKFKAEKGIKDYVCEY</sequence>
<gene>
    <name evidence="4" type="ordered locus">CA_C2716</name>
</gene>
<dbReference type="KEGG" id="cac:CA_C2716"/>
<dbReference type="Gene3D" id="3.40.50.2000">
    <property type="entry name" value="Glycogen Phosphorylase B"/>
    <property type="match status" value="2"/>
</dbReference>
<comment type="similarity">
    <text evidence="1">Belongs to the UDP-glycosyltransferase family.</text>
</comment>
<keyword evidence="5" id="KW-1185">Reference proteome</keyword>
<dbReference type="STRING" id="272562.CA_C2716"/>